<feature type="compositionally biased region" description="Basic and acidic residues" evidence="1">
    <location>
        <begin position="159"/>
        <end position="176"/>
    </location>
</feature>
<name>A0ABD1ZHP2_9MARC</name>
<feature type="compositionally biased region" description="Basic and acidic residues" evidence="1">
    <location>
        <begin position="111"/>
        <end position="129"/>
    </location>
</feature>
<feature type="region of interest" description="Disordered" evidence="1">
    <location>
        <begin position="91"/>
        <end position="129"/>
    </location>
</feature>
<keyword evidence="3" id="KW-1185">Reference proteome</keyword>
<gene>
    <name evidence="2" type="ORF">R1flu_018715</name>
</gene>
<dbReference type="EMBL" id="JBHFFA010000001">
    <property type="protein sequence ID" value="KAL2650587.1"/>
    <property type="molecule type" value="Genomic_DNA"/>
</dbReference>
<evidence type="ECO:0000256" key="1">
    <source>
        <dbReference type="SAM" id="MobiDB-lite"/>
    </source>
</evidence>
<proteinExistence type="predicted"/>
<dbReference type="Proteomes" id="UP001605036">
    <property type="component" value="Unassembled WGS sequence"/>
</dbReference>
<sequence>MVDEAAGGRIPTIWLMDEDLYKINTMEQIRRFCSRIQFVPYSFKELKDLYHVKISAMYVLNMLKYITSMQSIVCLKISFYGRCKLPEEIPIASPERKRGSETDQPGSTKRPRVEDYERGLPSTKKETNDGLREQLAAKDVEKSDVHALAQTEVQHEMEEFKRSVTKKEKAAEETHLQKLSQVQTELDEYKRSSEVSIKRLDKEASRLREAQAAKESAL</sequence>
<comment type="caution">
    <text evidence="2">The sequence shown here is derived from an EMBL/GenBank/DDBJ whole genome shotgun (WGS) entry which is preliminary data.</text>
</comment>
<reference evidence="2 3" key="1">
    <citation type="submission" date="2024-09" db="EMBL/GenBank/DDBJ databases">
        <title>Chromosome-scale assembly of Riccia fluitans.</title>
        <authorList>
            <person name="Paukszto L."/>
            <person name="Sawicki J."/>
            <person name="Karawczyk K."/>
            <person name="Piernik-Szablinska J."/>
            <person name="Szczecinska M."/>
            <person name="Mazdziarz M."/>
        </authorList>
    </citation>
    <scope>NUCLEOTIDE SEQUENCE [LARGE SCALE GENOMIC DNA]</scope>
    <source>
        <strain evidence="2">Rf_01</strain>
        <tissue evidence="2">Aerial parts of the thallus</tissue>
    </source>
</reference>
<feature type="region of interest" description="Disordered" evidence="1">
    <location>
        <begin position="159"/>
        <end position="193"/>
    </location>
</feature>
<protein>
    <submittedName>
        <fullName evidence="2">Uncharacterized protein</fullName>
    </submittedName>
</protein>
<dbReference type="AlphaFoldDB" id="A0ABD1ZHP2"/>
<accession>A0ABD1ZHP2</accession>
<organism evidence="2 3">
    <name type="scientific">Riccia fluitans</name>
    <dbReference type="NCBI Taxonomy" id="41844"/>
    <lineage>
        <taxon>Eukaryota</taxon>
        <taxon>Viridiplantae</taxon>
        <taxon>Streptophyta</taxon>
        <taxon>Embryophyta</taxon>
        <taxon>Marchantiophyta</taxon>
        <taxon>Marchantiopsida</taxon>
        <taxon>Marchantiidae</taxon>
        <taxon>Marchantiales</taxon>
        <taxon>Ricciaceae</taxon>
        <taxon>Riccia</taxon>
    </lineage>
</organism>
<evidence type="ECO:0000313" key="2">
    <source>
        <dbReference type="EMBL" id="KAL2650587.1"/>
    </source>
</evidence>
<evidence type="ECO:0000313" key="3">
    <source>
        <dbReference type="Proteomes" id="UP001605036"/>
    </source>
</evidence>